<reference evidence="2 3" key="1">
    <citation type="journal article" date="2014" name="BMC Genomics">
        <title>A genomic perspective on a new bacterial genus and species from the Alcaligenaceae family, Basilea psittacipulmonis.</title>
        <authorList>
            <person name="Whiteson K.L."/>
            <person name="Hernandez D."/>
            <person name="Lazarevic V."/>
            <person name="Gaia N."/>
            <person name="Farinelli L."/>
            <person name="Francois P."/>
            <person name="Pilo P."/>
            <person name="Frey J."/>
            <person name="Schrenzel J."/>
        </authorList>
    </citation>
    <scope>NUCLEOTIDE SEQUENCE [LARGE SCALE GENOMIC DNA]</scope>
    <source>
        <strain evidence="2 3">DSM 24701</strain>
    </source>
</reference>
<organism evidence="2 3">
    <name type="scientific">Basilea psittacipulmonis DSM 24701</name>
    <dbReference type="NCBI Taxonomy" id="1072685"/>
    <lineage>
        <taxon>Bacteria</taxon>
        <taxon>Pseudomonadati</taxon>
        <taxon>Pseudomonadota</taxon>
        <taxon>Betaproteobacteria</taxon>
        <taxon>Burkholderiales</taxon>
        <taxon>Alcaligenaceae</taxon>
        <taxon>Basilea</taxon>
    </lineage>
</organism>
<dbReference type="RefSeq" id="WP_038498867.1">
    <property type="nucleotide sequence ID" value="NZ_AFWK01000112.1"/>
</dbReference>
<evidence type="ECO:0000313" key="3">
    <source>
        <dbReference type="Proteomes" id="UP000028945"/>
    </source>
</evidence>
<evidence type="ECO:0000256" key="1">
    <source>
        <dbReference type="SAM" id="Phobius"/>
    </source>
</evidence>
<dbReference type="InterPro" id="IPR031582">
    <property type="entry name" value="TadF"/>
</dbReference>
<name>A0A077DBZ1_9BURK</name>
<keyword evidence="1" id="KW-0812">Transmembrane</keyword>
<dbReference type="Proteomes" id="UP000028945">
    <property type="component" value="Chromosome"/>
</dbReference>
<keyword evidence="1" id="KW-1133">Transmembrane helix</keyword>
<dbReference type="KEGG" id="bpsi:IX83_02675"/>
<dbReference type="AlphaFoldDB" id="A0A077DBZ1"/>
<accession>A0A077DBZ1</accession>
<keyword evidence="1" id="KW-0472">Membrane</keyword>
<dbReference type="Pfam" id="PF16964">
    <property type="entry name" value="TadF"/>
    <property type="match status" value="1"/>
</dbReference>
<proteinExistence type="predicted"/>
<keyword evidence="3" id="KW-1185">Reference proteome</keyword>
<dbReference type="eggNOG" id="ENOG5032PPT">
    <property type="taxonomic scope" value="Bacteria"/>
</dbReference>
<gene>
    <name evidence="2" type="ORF">IX83_02675</name>
</gene>
<protein>
    <submittedName>
        <fullName evidence="2">Uncharacterized protein</fullName>
    </submittedName>
</protein>
<sequence>MNTIKKFWRTQRASVSIEFVLIIFILCLLIGFVLDLVLLRSTEGKLDRVSYSVLNLIKERTAFYGSEQSASQATLEKDVQTIKPIAAYLLYGNAQAPIDMYVEVVSFKTPDETAVKTRRPVIDVYSKIGNSECVPAVPLDQLLKEKQIAVYSEKNRFLPLYQVTVCAKQSSVFKGLIVASQNKYAFGLRSSSIGAIR</sequence>
<feature type="transmembrane region" description="Helical" evidence="1">
    <location>
        <begin position="20"/>
        <end position="39"/>
    </location>
</feature>
<dbReference type="EMBL" id="CP009238">
    <property type="protein sequence ID" value="AIL32365.1"/>
    <property type="molecule type" value="Genomic_DNA"/>
</dbReference>
<dbReference type="STRING" id="1072685.IX83_02675"/>
<evidence type="ECO:0000313" key="2">
    <source>
        <dbReference type="EMBL" id="AIL32365.1"/>
    </source>
</evidence>
<dbReference type="HOGENOM" id="CLU_095582_2_0_4"/>